<gene>
    <name evidence="1" type="ORF">METZ01_LOCUS438780</name>
</gene>
<sequence length="60" mass="7191">MLFKLESKPKHSNCPRCQSTDTFLSIYNDSRYCVNCNKKYDRADEVRLREQKMDEAQWAV</sequence>
<dbReference type="AlphaFoldDB" id="A0A382YRJ7"/>
<dbReference type="EMBL" id="UINC01178001">
    <property type="protein sequence ID" value="SVD85926.1"/>
    <property type="molecule type" value="Genomic_DNA"/>
</dbReference>
<organism evidence="1">
    <name type="scientific">marine metagenome</name>
    <dbReference type="NCBI Taxonomy" id="408172"/>
    <lineage>
        <taxon>unclassified sequences</taxon>
        <taxon>metagenomes</taxon>
        <taxon>ecological metagenomes</taxon>
    </lineage>
</organism>
<evidence type="ECO:0000313" key="1">
    <source>
        <dbReference type="EMBL" id="SVD85926.1"/>
    </source>
</evidence>
<dbReference type="SUPFAM" id="SSF57783">
    <property type="entry name" value="Zinc beta-ribbon"/>
    <property type="match status" value="1"/>
</dbReference>
<reference evidence="1" key="1">
    <citation type="submission" date="2018-05" db="EMBL/GenBank/DDBJ databases">
        <authorList>
            <person name="Lanie J.A."/>
            <person name="Ng W.-L."/>
            <person name="Kazmierczak K.M."/>
            <person name="Andrzejewski T.M."/>
            <person name="Davidsen T.M."/>
            <person name="Wayne K.J."/>
            <person name="Tettelin H."/>
            <person name="Glass J.I."/>
            <person name="Rusch D."/>
            <person name="Podicherti R."/>
            <person name="Tsui H.-C.T."/>
            <person name="Winkler M.E."/>
        </authorList>
    </citation>
    <scope>NUCLEOTIDE SEQUENCE</scope>
</reference>
<accession>A0A382YRJ7</accession>
<protein>
    <submittedName>
        <fullName evidence="1">Uncharacterized protein</fullName>
    </submittedName>
</protein>
<name>A0A382YRJ7_9ZZZZ</name>
<proteinExistence type="predicted"/>